<dbReference type="AlphaFoldDB" id="A0A0F9UBH4"/>
<evidence type="ECO:0000313" key="1">
    <source>
        <dbReference type="EMBL" id="KKN58611.1"/>
    </source>
</evidence>
<organism evidence="1">
    <name type="scientific">marine sediment metagenome</name>
    <dbReference type="NCBI Taxonomy" id="412755"/>
    <lineage>
        <taxon>unclassified sequences</taxon>
        <taxon>metagenomes</taxon>
        <taxon>ecological metagenomes</taxon>
    </lineage>
</organism>
<reference evidence="1" key="1">
    <citation type="journal article" date="2015" name="Nature">
        <title>Complex archaea that bridge the gap between prokaryotes and eukaryotes.</title>
        <authorList>
            <person name="Spang A."/>
            <person name="Saw J.H."/>
            <person name="Jorgensen S.L."/>
            <person name="Zaremba-Niedzwiedzka K."/>
            <person name="Martijn J."/>
            <person name="Lind A.E."/>
            <person name="van Eijk R."/>
            <person name="Schleper C."/>
            <person name="Guy L."/>
            <person name="Ettema T.J."/>
        </authorList>
    </citation>
    <scope>NUCLEOTIDE SEQUENCE</scope>
</reference>
<gene>
    <name evidence="1" type="ORF">LCGC14_0550300</name>
</gene>
<comment type="caution">
    <text evidence="1">The sequence shown here is derived from an EMBL/GenBank/DDBJ whole genome shotgun (WGS) entry which is preliminary data.</text>
</comment>
<dbReference type="EMBL" id="LAZR01000754">
    <property type="protein sequence ID" value="KKN58611.1"/>
    <property type="molecule type" value="Genomic_DNA"/>
</dbReference>
<accession>A0A0F9UBH4</accession>
<proteinExistence type="predicted"/>
<sequence length="81" mass="8732">MSDCEFVDCSSLSINYDATGKASVSLTVLRCDSNEISYSNYNSGNVWGGVSFDLIIMSASQKPIIGSTWHEWGLAMEGIGN</sequence>
<protein>
    <submittedName>
        <fullName evidence="1">Uncharacterized protein</fullName>
    </submittedName>
</protein>
<name>A0A0F9UBH4_9ZZZZ</name>